<reference evidence="3" key="1">
    <citation type="journal article" date="2019" name="Int. J. Syst. Evol. Microbiol.">
        <title>The Global Catalogue of Microorganisms (GCM) 10K type strain sequencing project: providing services to taxonomists for standard genome sequencing and annotation.</title>
        <authorList>
            <consortium name="The Broad Institute Genomics Platform"/>
            <consortium name="The Broad Institute Genome Sequencing Center for Infectious Disease"/>
            <person name="Wu L."/>
            <person name="Ma J."/>
        </authorList>
    </citation>
    <scope>NUCLEOTIDE SEQUENCE [LARGE SCALE GENOMIC DNA]</scope>
    <source>
        <strain evidence="3">KCTC 52924</strain>
    </source>
</reference>
<feature type="transmembrane region" description="Helical" evidence="1">
    <location>
        <begin position="16"/>
        <end position="38"/>
    </location>
</feature>
<keyword evidence="1" id="KW-0812">Transmembrane</keyword>
<keyword evidence="1" id="KW-0472">Membrane</keyword>
<dbReference type="InterPro" id="IPR005625">
    <property type="entry name" value="PepSY-ass_TM"/>
</dbReference>
<keyword evidence="1" id="KW-1133">Transmembrane helix</keyword>
<comment type="caution">
    <text evidence="2">The sequence shown here is derived from an EMBL/GenBank/DDBJ whole genome shotgun (WGS) entry which is preliminary data.</text>
</comment>
<dbReference type="Proteomes" id="UP001597532">
    <property type="component" value="Unassembled WGS sequence"/>
</dbReference>
<protein>
    <submittedName>
        <fullName evidence="2">PepSY-associated TM helix domain-containing protein</fullName>
    </submittedName>
</protein>
<evidence type="ECO:0000313" key="3">
    <source>
        <dbReference type="Proteomes" id="UP001597532"/>
    </source>
</evidence>
<evidence type="ECO:0000313" key="2">
    <source>
        <dbReference type="EMBL" id="MFD2789965.1"/>
    </source>
</evidence>
<gene>
    <name evidence="2" type="ORF">ACFS1K_09340</name>
</gene>
<organism evidence="2 3">
    <name type="scientific">Arenibacter antarcticus</name>
    <dbReference type="NCBI Taxonomy" id="2040469"/>
    <lineage>
        <taxon>Bacteria</taxon>
        <taxon>Pseudomonadati</taxon>
        <taxon>Bacteroidota</taxon>
        <taxon>Flavobacteriia</taxon>
        <taxon>Flavobacteriales</taxon>
        <taxon>Flavobacteriaceae</taxon>
        <taxon>Arenibacter</taxon>
    </lineage>
</organism>
<accession>A0ABW5VI29</accession>
<dbReference type="EMBL" id="JBHUOK010000030">
    <property type="protein sequence ID" value="MFD2789965.1"/>
    <property type="molecule type" value="Genomic_DNA"/>
</dbReference>
<proteinExistence type="predicted"/>
<dbReference type="PANTHER" id="PTHR34219">
    <property type="entry name" value="IRON-REGULATED INNER MEMBRANE PROTEIN-RELATED"/>
    <property type="match status" value="1"/>
</dbReference>
<keyword evidence="3" id="KW-1185">Reference proteome</keyword>
<evidence type="ECO:0000256" key="1">
    <source>
        <dbReference type="SAM" id="Phobius"/>
    </source>
</evidence>
<name>A0ABW5VI29_9FLAO</name>
<feature type="transmembrane region" description="Helical" evidence="1">
    <location>
        <begin position="189"/>
        <end position="210"/>
    </location>
</feature>
<dbReference type="RefSeq" id="WP_251806007.1">
    <property type="nucleotide sequence ID" value="NZ_CP166679.1"/>
</dbReference>
<feature type="transmembrane region" description="Helical" evidence="1">
    <location>
        <begin position="322"/>
        <end position="347"/>
    </location>
</feature>
<dbReference type="Pfam" id="PF03929">
    <property type="entry name" value="PepSY_TM"/>
    <property type="match status" value="1"/>
</dbReference>
<feature type="transmembrane region" description="Helical" evidence="1">
    <location>
        <begin position="140"/>
        <end position="162"/>
    </location>
</feature>
<sequence length="361" mass="41316">MNQLLHFNRTIKNIHLWLGISCGLLASISGLTGSLYVWQPEITAALNPKLLTATQIDTISEGTLLRTASFLMEMHKDSLTRINLPYREQQTISLIYKNGETHYHHPQTATFLGTKSASIQFFEDLLNIHRTLAIPKIGKYIMGGSSIIFLLLILGTGIYIWWKAYGNNFKKGFNIKWKGKKLNYDLHKVLGVGFFIPLAIIAFSGAYFTYNSYYKAALTLLDSSKLAQNQNTVIQPKFTELTRKPDTIYALRAIYFPKESNGEFHFRYIQDRFIEPGLRRSKELKLTETDEVSSLTQFHTDLTSNKIAAQFYPVHTGEIAGFFGRILVFISGLVPITLYITGFRIYFTRKEKQLKRPKCKK</sequence>